<protein>
    <submittedName>
        <fullName evidence="6">Glyoxylase-like metal-dependent hydrolase (Beta-lactamase superfamily II)</fullName>
    </submittedName>
</protein>
<name>A0A420W6H0_9BACT</name>
<comment type="cofactor">
    <cofactor evidence="1">
        <name>Zn(2+)</name>
        <dbReference type="ChEBI" id="CHEBI:29105"/>
    </cofactor>
</comment>
<dbReference type="SMART" id="SM00849">
    <property type="entry name" value="Lactamase_B"/>
    <property type="match status" value="1"/>
</dbReference>
<dbReference type="GO" id="GO:0016787">
    <property type="term" value="F:hydrolase activity"/>
    <property type="evidence" value="ECO:0007669"/>
    <property type="project" value="UniProtKB-KW"/>
</dbReference>
<keyword evidence="2" id="KW-0479">Metal-binding</keyword>
<evidence type="ECO:0000256" key="4">
    <source>
        <dbReference type="ARBA" id="ARBA00022833"/>
    </source>
</evidence>
<organism evidence="6 7">
    <name type="scientific">Thermovibrio guaymasensis</name>
    <dbReference type="NCBI Taxonomy" id="240167"/>
    <lineage>
        <taxon>Bacteria</taxon>
        <taxon>Pseudomonadati</taxon>
        <taxon>Aquificota</taxon>
        <taxon>Aquificia</taxon>
        <taxon>Desulfurobacteriales</taxon>
        <taxon>Desulfurobacteriaceae</taxon>
        <taxon>Thermovibrio</taxon>
    </lineage>
</organism>
<dbReference type="InterPro" id="IPR001279">
    <property type="entry name" value="Metallo-B-lactamas"/>
</dbReference>
<sequence>MKAVIIPSGPILVNTALAWDEESREAMLVDPGDKRSVEEAKDIIDREELTVKYIVNTHEHPDHTAANSWAKLYFPNAELLMHPQAAKDLNFWTESEIGQMAGAEYSPQPDRTIEEGDELKLGSKSFKVLHTPGHSPGSIVLYCPQEKIALVGDLIFKGSIGRYDLPKSDYSQLKSSIFKVLNELDPKTKLITGHGESTTLERELKENPFISGLF</sequence>
<dbReference type="Gene3D" id="3.60.15.10">
    <property type="entry name" value="Ribonuclease Z/Hydroxyacylglutathione hydrolase-like"/>
    <property type="match status" value="1"/>
</dbReference>
<dbReference type="SUPFAM" id="SSF56281">
    <property type="entry name" value="Metallo-hydrolase/oxidoreductase"/>
    <property type="match status" value="1"/>
</dbReference>
<proteinExistence type="predicted"/>
<dbReference type="RefSeq" id="WP_121170841.1">
    <property type="nucleotide sequence ID" value="NZ_RBIE01000002.1"/>
</dbReference>
<dbReference type="Proteomes" id="UP000280881">
    <property type="component" value="Unassembled WGS sequence"/>
</dbReference>
<evidence type="ECO:0000256" key="3">
    <source>
        <dbReference type="ARBA" id="ARBA00022801"/>
    </source>
</evidence>
<dbReference type="Pfam" id="PF00753">
    <property type="entry name" value="Lactamase_B"/>
    <property type="match status" value="1"/>
</dbReference>
<dbReference type="PANTHER" id="PTHR46233">
    <property type="entry name" value="HYDROXYACYLGLUTATHIONE HYDROLASE GLOC"/>
    <property type="match status" value="1"/>
</dbReference>
<comment type="caution">
    <text evidence="6">The sequence shown here is derived from an EMBL/GenBank/DDBJ whole genome shotgun (WGS) entry which is preliminary data.</text>
</comment>
<evidence type="ECO:0000259" key="5">
    <source>
        <dbReference type="SMART" id="SM00849"/>
    </source>
</evidence>
<dbReference type="PANTHER" id="PTHR46233:SF3">
    <property type="entry name" value="HYDROXYACYLGLUTATHIONE HYDROLASE GLOC"/>
    <property type="match status" value="1"/>
</dbReference>
<dbReference type="OrthoDB" id="9802248at2"/>
<dbReference type="AlphaFoldDB" id="A0A420W6H0"/>
<dbReference type="InterPro" id="IPR036866">
    <property type="entry name" value="RibonucZ/Hydroxyglut_hydro"/>
</dbReference>
<keyword evidence="7" id="KW-1185">Reference proteome</keyword>
<reference evidence="6 7" key="1">
    <citation type="submission" date="2018-10" db="EMBL/GenBank/DDBJ databases">
        <title>Genomic Encyclopedia of Type Strains, Phase IV (KMG-IV): sequencing the most valuable type-strain genomes for metagenomic binning, comparative biology and taxonomic classification.</title>
        <authorList>
            <person name="Goeker M."/>
        </authorList>
    </citation>
    <scope>NUCLEOTIDE SEQUENCE [LARGE SCALE GENOMIC DNA]</scope>
    <source>
        <strain evidence="6 7">DSM 15521</strain>
    </source>
</reference>
<evidence type="ECO:0000313" key="7">
    <source>
        <dbReference type="Proteomes" id="UP000280881"/>
    </source>
</evidence>
<dbReference type="InterPro" id="IPR051453">
    <property type="entry name" value="MBL_Glyoxalase_II"/>
</dbReference>
<evidence type="ECO:0000256" key="1">
    <source>
        <dbReference type="ARBA" id="ARBA00001947"/>
    </source>
</evidence>
<gene>
    <name evidence="6" type="ORF">C7457_1084</name>
</gene>
<dbReference type="EMBL" id="RBIE01000002">
    <property type="protein sequence ID" value="RKQ61644.1"/>
    <property type="molecule type" value="Genomic_DNA"/>
</dbReference>
<evidence type="ECO:0000256" key="2">
    <source>
        <dbReference type="ARBA" id="ARBA00022723"/>
    </source>
</evidence>
<keyword evidence="4" id="KW-0862">Zinc</keyword>
<keyword evidence="3 6" id="KW-0378">Hydrolase</keyword>
<feature type="domain" description="Metallo-beta-lactamase" evidence="5">
    <location>
        <begin position="12"/>
        <end position="194"/>
    </location>
</feature>
<accession>A0A420W6H0</accession>
<evidence type="ECO:0000313" key="6">
    <source>
        <dbReference type="EMBL" id="RKQ61644.1"/>
    </source>
</evidence>
<dbReference type="GO" id="GO:0046872">
    <property type="term" value="F:metal ion binding"/>
    <property type="evidence" value="ECO:0007669"/>
    <property type="project" value="UniProtKB-KW"/>
</dbReference>